<dbReference type="OrthoDB" id="10375506at2759"/>
<sequence length="255" mass="29303">MNERDENLDYSLLEHQRSRNFDHSLRSFQTQKGWKRKLSYCVFSILVLIFMLTVTSVILHKTGNRPDSTSLEANAKRFLPDIEIGVSTSNDSSTTTTSTTNTTTTQRLFEPKSDVDIILNNQWQQYDGINIAAYLKVEGGDFIYRHFAAGSKPLLTFVKEKEPGLYTQLFKVVVVTKEYALDFNKEYYHEDGIGTDCRSTAEIVKDRIVIRTFGGKKGLVVTTYSLKDHKDLWIEQDMVKEKITNTRIYKKISGE</sequence>
<keyword evidence="1" id="KW-1133">Transmembrane helix</keyword>
<evidence type="ECO:0000313" key="2">
    <source>
        <dbReference type="EMBL" id="CBY23265.1"/>
    </source>
</evidence>
<protein>
    <submittedName>
        <fullName evidence="2">Uncharacterized protein</fullName>
    </submittedName>
</protein>
<reference evidence="2" key="1">
    <citation type="journal article" date="2010" name="Science">
        <title>Plasticity of animal genome architecture unmasked by rapid evolution of a pelagic tunicate.</title>
        <authorList>
            <person name="Denoeud F."/>
            <person name="Henriet S."/>
            <person name="Mungpakdee S."/>
            <person name="Aury J.M."/>
            <person name="Da Silva C."/>
            <person name="Brinkmann H."/>
            <person name="Mikhaleva J."/>
            <person name="Olsen L.C."/>
            <person name="Jubin C."/>
            <person name="Canestro C."/>
            <person name="Bouquet J.M."/>
            <person name="Danks G."/>
            <person name="Poulain J."/>
            <person name="Campsteijn C."/>
            <person name="Adamski M."/>
            <person name="Cross I."/>
            <person name="Yadetie F."/>
            <person name="Muffato M."/>
            <person name="Louis A."/>
            <person name="Butcher S."/>
            <person name="Tsagkogeorga G."/>
            <person name="Konrad A."/>
            <person name="Singh S."/>
            <person name="Jensen M.F."/>
            <person name="Cong E.H."/>
            <person name="Eikeseth-Otteraa H."/>
            <person name="Noel B."/>
            <person name="Anthouard V."/>
            <person name="Porcel B.M."/>
            <person name="Kachouri-Lafond R."/>
            <person name="Nishino A."/>
            <person name="Ugolini M."/>
            <person name="Chourrout P."/>
            <person name="Nishida H."/>
            <person name="Aasland R."/>
            <person name="Huzurbazar S."/>
            <person name="Westhof E."/>
            <person name="Delsuc F."/>
            <person name="Lehrach H."/>
            <person name="Reinhardt R."/>
            <person name="Weissenbach J."/>
            <person name="Roy S.W."/>
            <person name="Artiguenave F."/>
            <person name="Postlethwait J.H."/>
            <person name="Manak J.R."/>
            <person name="Thompson E.M."/>
            <person name="Jaillon O."/>
            <person name="Du Pasquier L."/>
            <person name="Boudinot P."/>
            <person name="Liberles D.A."/>
            <person name="Volff J.N."/>
            <person name="Philippe H."/>
            <person name="Lenhard B."/>
            <person name="Roest Crollius H."/>
            <person name="Wincker P."/>
            <person name="Chourrout D."/>
        </authorList>
    </citation>
    <scope>NUCLEOTIDE SEQUENCE [LARGE SCALE GENOMIC DNA]</scope>
</reference>
<dbReference type="AlphaFoldDB" id="E4X0G6"/>
<organism evidence="2">
    <name type="scientific">Oikopleura dioica</name>
    <name type="common">Tunicate</name>
    <dbReference type="NCBI Taxonomy" id="34765"/>
    <lineage>
        <taxon>Eukaryota</taxon>
        <taxon>Metazoa</taxon>
        <taxon>Chordata</taxon>
        <taxon>Tunicata</taxon>
        <taxon>Appendicularia</taxon>
        <taxon>Copelata</taxon>
        <taxon>Oikopleuridae</taxon>
        <taxon>Oikopleura</taxon>
    </lineage>
</organism>
<feature type="transmembrane region" description="Helical" evidence="1">
    <location>
        <begin position="38"/>
        <end position="59"/>
    </location>
</feature>
<keyword evidence="3" id="KW-1185">Reference proteome</keyword>
<accession>E4X0G6</accession>
<dbReference type="Gene3D" id="2.40.128.20">
    <property type="match status" value="1"/>
</dbReference>
<evidence type="ECO:0000256" key="1">
    <source>
        <dbReference type="SAM" id="Phobius"/>
    </source>
</evidence>
<dbReference type="InParanoid" id="E4X0G6"/>
<keyword evidence="1" id="KW-0472">Membrane</keyword>
<proteinExistence type="predicted"/>
<dbReference type="EMBL" id="FN653020">
    <property type="protein sequence ID" value="CBY23265.1"/>
    <property type="molecule type" value="Genomic_DNA"/>
</dbReference>
<keyword evidence="1" id="KW-0812">Transmembrane</keyword>
<dbReference type="InterPro" id="IPR012674">
    <property type="entry name" value="Calycin"/>
</dbReference>
<dbReference type="SUPFAM" id="SSF50814">
    <property type="entry name" value="Lipocalins"/>
    <property type="match status" value="1"/>
</dbReference>
<name>E4X0G6_OIKDI</name>
<gene>
    <name evidence="2" type="ORF">GSOID_T00015200001</name>
</gene>
<dbReference type="Proteomes" id="UP000001307">
    <property type="component" value="Unassembled WGS sequence"/>
</dbReference>
<evidence type="ECO:0000313" key="3">
    <source>
        <dbReference type="Proteomes" id="UP000001307"/>
    </source>
</evidence>